<reference evidence="1" key="1">
    <citation type="journal article" date="2021" name="Proc. Natl. Acad. Sci. U.S.A.">
        <title>A Catalog of Tens of Thousands of Viruses from Human Metagenomes Reveals Hidden Associations with Chronic Diseases.</title>
        <authorList>
            <person name="Tisza M.J."/>
            <person name="Buck C.B."/>
        </authorList>
    </citation>
    <scope>NUCLEOTIDE SEQUENCE</scope>
    <source>
        <strain evidence="1">CtnzH2</strain>
    </source>
</reference>
<proteinExistence type="predicted"/>
<dbReference type="EMBL" id="BK032549">
    <property type="protein sequence ID" value="DAF47010.1"/>
    <property type="molecule type" value="Genomic_DNA"/>
</dbReference>
<accession>A0A8S5S8H4</accession>
<evidence type="ECO:0000313" key="1">
    <source>
        <dbReference type="EMBL" id="DAF47010.1"/>
    </source>
</evidence>
<name>A0A8S5S8H4_9CAUD</name>
<sequence>MKRQIHIKNNLVNHKLDNLIDKNIELLTKEVNFIGNTIFSDYLEKLQDVILTDEVLLVGEKLDVQLNEEANGTLAKLKNNKYCIVLNYNRIVLDNGKLDLYVKNIIYHEFQHLKDAHYDSFFTRTTNSIKEENERIIGMMFFKEFNASYRAQLYEPIVWRTNYYGVADFIDWCKDNIYNIRTEINEYKNIFQIRSDLERMVEQVQNFNRAVMYKLALACGANCGDNVIKSGEKRITLLINGIDWEIDEYINSYINGLNEALDDDKKIICYAADNCMGIYDILNKFFIKKINALQK</sequence>
<protein>
    <submittedName>
        <fullName evidence="1">Uncharacterized protein</fullName>
    </submittedName>
</protein>
<organism evidence="1">
    <name type="scientific">Myoviridae sp. ctnzH2</name>
    <dbReference type="NCBI Taxonomy" id="2827707"/>
    <lineage>
        <taxon>Viruses</taxon>
        <taxon>Duplodnaviria</taxon>
        <taxon>Heunggongvirae</taxon>
        <taxon>Uroviricota</taxon>
        <taxon>Caudoviricetes</taxon>
    </lineage>
</organism>